<dbReference type="RefSeq" id="WP_431313641.1">
    <property type="nucleotide sequence ID" value="NZ_BSST01000001.1"/>
</dbReference>
<keyword evidence="3" id="KW-0804">Transcription</keyword>
<comment type="caution">
    <text evidence="6">The sequence shown here is derived from an EMBL/GenBank/DDBJ whole genome shotgun (WGS) entry which is preliminary data.</text>
</comment>
<dbReference type="Proteomes" id="UP001157186">
    <property type="component" value="Unassembled WGS sequence"/>
</dbReference>
<dbReference type="InterPro" id="IPR036390">
    <property type="entry name" value="WH_DNA-bd_sf"/>
</dbReference>
<dbReference type="PROSITE" id="PS50987">
    <property type="entry name" value="HTH_ARSR_2"/>
    <property type="match status" value="1"/>
</dbReference>
<evidence type="ECO:0000256" key="4">
    <source>
        <dbReference type="SAM" id="Coils"/>
    </source>
</evidence>
<keyword evidence="2" id="KW-0238">DNA-binding</keyword>
<feature type="domain" description="HTH arsR-type" evidence="5">
    <location>
        <begin position="13"/>
        <end position="104"/>
    </location>
</feature>
<dbReference type="Gene3D" id="1.10.10.10">
    <property type="entry name" value="Winged helix-like DNA-binding domain superfamily/Winged helix DNA-binding domain"/>
    <property type="match status" value="1"/>
</dbReference>
<dbReference type="CDD" id="cd00090">
    <property type="entry name" value="HTH_ARSR"/>
    <property type="match status" value="1"/>
</dbReference>
<dbReference type="EMBL" id="BSST01000001">
    <property type="protein sequence ID" value="GLX77960.1"/>
    <property type="molecule type" value="Genomic_DNA"/>
</dbReference>
<feature type="coiled-coil region" evidence="4">
    <location>
        <begin position="3"/>
        <end position="30"/>
    </location>
</feature>
<evidence type="ECO:0000259" key="5">
    <source>
        <dbReference type="PROSITE" id="PS50987"/>
    </source>
</evidence>
<name>A0ABQ6GTE2_9GAMM</name>
<dbReference type="NCBIfam" id="NF033788">
    <property type="entry name" value="HTH_metalloreg"/>
    <property type="match status" value="1"/>
</dbReference>
<keyword evidence="1" id="KW-0805">Transcription regulation</keyword>
<evidence type="ECO:0000256" key="2">
    <source>
        <dbReference type="ARBA" id="ARBA00023125"/>
    </source>
</evidence>
<evidence type="ECO:0000313" key="7">
    <source>
        <dbReference type="Proteomes" id="UP001157186"/>
    </source>
</evidence>
<dbReference type="InterPro" id="IPR011991">
    <property type="entry name" value="ArsR-like_HTH"/>
</dbReference>
<dbReference type="SUPFAM" id="SSF46785">
    <property type="entry name" value="Winged helix' DNA-binding domain"/>
    <property type="match status" value="1"/>
</dbReference>
<dbReference type="InterPro" id="IPR051011">
    <property type="entry name" value="Metal_resp_trans_reg"/>
</dbReference>
<dbReference type="Pfam" id="PF01022">
    <property type="entry name" value="HTH_5"/>
    <property type="match status" value="1"/>
</dbReference>
<keyword evidence="4" id="KW-0175">Coiled coil</keyword>
<sequence>MMNKKTEIDIAELRNNASQAAELLKVMGNENRLLILCHLGAEELSVSELNSFIDLSQSSLSQHLARLRKDGLVKTRRESQTIYYSIANQSVVRLIGFLQQEFCR</sequence>
<protein>
    <submittedName>
        <fullName evidence="6">Transcriptional regulator</fullName>
    </submittedName>
</protein>
<evidence type="ECO:0000256" key="1">
    <source>
        <dbReference type="ARBA" id="ARBA00023015"/>
    </source>
</evidence>
<gene>
    <name evidence="6" type="ORF">tinsulaeT_13000</name>
</gene>
<organism evidence="6 7">
    <name type="scientific">Thalassotalea insulae</name>
    <dbReference type="NCBI Taxonomy" id="2056778"/>
    <lineage>
        <taxon>Bacteria</taxon>
        <taxon>Pseudomonadati</taxon>
        <taxon>Pseudomonadota</taxon>
        <taxon>Gammaproteobacteria</taxon>
        <taxon>Alteromonadales</taxon>
        <taxon>Colwelliaceae</taxon>
        <taxon>Thalassotalea</taxon>
    </lineage>
</organism>
<keyword evidence="7" id="KW-1185">Reference proteome</keyword>
<dbReference type="InterPro" id="IPR036388">
    <property type="entry name" value="WH-like_DNA-bd_sf"/>
</dbReference>
<evidence type="ECO:0000256" key="3">
    <source>
        <dbReference type="ARBA" id="ARBA00023163"/>
    </source>
</evidence>
<dbReference type="PRINTS" id="PR00778">
    <property type="entry name" value="HTHARSR"/>
</dbReference>
<proteinExistence type="predicted"/>
<reference evidence="6 7" key="1">
    <citation type="submission" date="2023-03" db="EMBL/GenBank/DDBJ databases">
        <title>Draft genome sequence of Thalassotalea insulae KCTC 62186T.</title>
        <authorList>
            <person name="Sawabe T."/>
        </authorList>
    </citation>
    <scope>NUCLEOTIDE SEQUENCE [LARGE SCALE GENOMIC DNA]</scope>
    <source>
        <strain evidence="6 7">KCTC 62186</strain>
    </source>
</reference>
<evidence type="ECO:0000313" key="6">
    <source>
        <dbReference type="EMBL" id="GLX77960.1"/>
    </source>
</evidence>
<dbReference type="InterPro" id="IPR001845">
    <property type="entry name" value="HTH_ArsR_DNA-bd_dom"/>
</dbReference>
<accession>A0ABQ6GTE2</accession>
<dbReference type="SMART" id="SM00418">
    <property type="entry name" value="HTH_ARSR"/>
    <property type="match status" value="1"/>
</dbReference>
<dbReference type="PANTHER" id="PTHR43132:SF2">
    <property type="entry name" value="ARSENICAL RESISTANCE OPERON REPRESSOR ARSR-RELATED"/>
    <property type="match status" value="1"/>
</dbReference>
<dbReference type="PANTHER" id="PTHR43132">
    <property type="entry name" value="ARSENICAL RESISTANCE OPERON REPRESSOR ARSR-RELATED"/>
    <property type="match status" value="1"/>
</dbReference>